<dbReference type="PANTHER" id="PTHR43111:SF1">
    <property type="entry name" value="ALDEHYDE DEHYDROGENASE B-RELATED"/>
    <property type="match status" value="1"/>
</dbReference>
<gene>
    <name evidence="3" type="ORF">DB32_005327</name>
</gene>
<dbReference type="Proteomes" id="UP000034883">
    <property type="component" value="Chromosome"/>
</dbReference>
<organism evidence="3 4">
    <name type="scientific">Sandaracinus amylolyticus</name>
    <dbReference type="NCBI Taxonomy" id="927083"/>
    <lineage>
        <taxon>Bacteria</taxon>
        <taxon>Pseudomonadati</taxon>
        <taxon>Myxococcota</taxon>
        <taxon>Polyangia</taxon>
        <taxon>Polyangiales</taxon>
        <taxon>Sandaracinaceae</taxon>
        <taxon>Sandaracinus</taxon>
    </lineage>
</organism>
<evidence type="ECO:0000313" key="3">
    <source>
        <dbReference type="EMBL" id="AKF08178.1"/>
    </source>
</evidence>
<dbReference type="Gene3D" id="3.40.309.10">
    <property type="entry name" value="Aldehyde Dehydrogenase, Chain A, domain 2"/>
    <property type="match status" value="1"/>
</dbReference>
<dbReference type="InterPro" id="IPR016162">
    <property type="entry name" value="Ald_DH_N"/>
</dbReference>
<dbReference type="InterPro" id="IPR016163">
    <property type="entry name" value="Ald_DH_C"/>
</dbReference>
<evidence type="ECO:0000313" key="4">
    <source>
        <dbReference type="Proteomes" id="UP000034883"/>
    </source>
</evidence>
<proteinExistence type="predicted"/>
<accession>A0A0F6YJS9</accession>
<reference evidence="3 4" key="1">
    <citation type="submission" date="2015-03" db="EMBL/GenBank/DDBJ databases">
        <title>Genome assembly of Sandaracinus amylolyticus DSM 53668.</title>
        <authorList>
            <person name="Sharma G."/>
            <person name="Subramanian S."/>
        </authorList>
    </citation>
    <scope>NUCLEOTIDE SEQUENCE [LARGE SCALE GENOMIC DNA]</scope>
    <source>
        <strain evidence="3 4">DSM 53668</strain>
    </source>
</reference>
<dbReference type="GO" id="GO:0016620">
    <property type="term" value="F:oxidoreductase activity, acting on the aldehyde or oxo group of donors, NAD or NADP as acceptor"/>
    <property type="evidence" value="ECO:0007669"/>
    <property type="project" value="InterPro"/>
</dbReference>
<dbReference type="InterPro" id="IPR016161">
    <property type="entry name" value="Ald_DH/histidinol_DH"/>
</dbReference>
<keyword evidence="4" id="KW-1185">Reference proteome</keyword>
<evidence type="ECO:0000259" key="2">
    <source>
        <dbReference type="Pfam" id="PF00171"/>
    </source>
</evidence>
<dbReference type="Gene3D" id="3.40.605.10">
    <property type="entry name" value="Aldehyde Dehydrogenase, Chain A, domain 1"/>
    <property type="match status" value="1"/>
</dbReference>
<dbReference type="PANTHER" id="PTHR43111">
    <property type="entry name" value="ALDEHYDE DEHYDROGENASE B-RELATED"/>
    <property type="match status" value="1"/>
</dbReference>
<dbReference type="SUPFAM" id="SSF53720">
    <property type="entry name" value="ALDH-like"/>
    <property type="match status" value="1"/>
</dbReference>
<evidence type="ECO:0000256" key="1">
    <source>
        <dbReference type="ARBA" id="ARBA00023002"/>
    </source>
</evidence>
<dbReference type="KEGG" id="samy:DB32_005327"/>
<feature type="domain" description="Aldehyde dehydrogenase" evidence="2">
    <location>
        <begin position="34"/>
        <end position="517"/>
    </location>
</feature>
<sequence length="536" mass="56489">MHGRRSIAGGRLHGPHRAAEDEMITLKSYLRGEWVAGTGRATTLVNPTTEEPIAEASTQGLDLGAALEFARTKGGPALRAATFAQRGAWLDAISKALHARRDALLDESIASCGTTRSDAKFDVDGAIGTLAYYAGLGKKLGETTTILEPAEQLTKSARFFGAHVWTPREGVAVHVNAFNFPAWGLGEKLAVALLAGVPVISKPATSTALLAMRVAEAIVDANVLPPGAFQFVAGSTGDLLDKLGPQDVLAFTGSADTGAKLRGGKGPVERSVRVNVEADSLNSAVLGPDIEPGSDVYATFLRDVVREMTQKTGQKCTATRRIFVPAAVIDRVQEDLAEQLGAIKIGDPARDEVRMGPLATKQQHEDFRSGVAKLVASGARVVHTREVSEPKGYFVAPTLLRADAPASATAVHAHEVFGPCATLMPYAEIAECVKLVAMGEGGLVASVYGDDRALLRELVLGIAPWHGRVVIASSKVADQSIAPGMVLPSCVHGGPGRAGGGEELGGERGLRFYMQRTSIQADRALIDKMFEQAKPE</sequence>
<dbReference type="NCBIfam" id="NF008868">
    <property type="entry name" value="PRK11903.1"/>
    <property type="match status" value="1"/>
</dbReference>
<dbReference type="Pfam" id="PF00171">
    <property type="entry name" value="Aldedh"/>
    <property type="match status" value="1"/>
</dbReference>
<keyword evidence="1" id="KW-0560">Oxidoreductase</keyword>
<dbReference type="InterPro" id="IPR015590">
    <property type="entry name" value="Aldehyde_DH_dom"/>
</dbReference>
<dbReference type="STRING" id="927083.DB32_005327"/>
<dbReference type="EMBL" id="CP011125">
    <property type="protein sequence ID" value="AKF08178.1"/>
    <property type="molecule type" value="Genomic_DNA"/>
</dbReference>
<dbReference type="AlphaFoldDB" id="A0A0F6YJS9"/>
<protein>
    <submittedName>
        <fullName evidence="3">Aldehyde dehydrogenase</fullName>
    </submittedName>
</protein>
<name>A0A0F6YJS9_9BACT</name>